<evidence type="ECO:0000313" key="6">
    <source>
        <dbReference type="Proteomes" id="UP000243975"/>
    </source>
</evidence>
<dbReference type="GO" id="GO:0004185">
    <property type="term" value="F:serine-type carboxypeptidase activity"/>
    <property type="evidence" value="ECO:0007669"/>
    <property type="project" value="UniProtKB-UniRule"/>
</dbReference>
<dbReference type="InterPro" id="IPR029058">
    <property type="entry name" value="AB_hydrolase_fold"/>
</dbReference>
<dbReference type="Gramene" id="KVI09307">
    <property type="protein sequence ID" value="KVI09307"/>
    <property type="gene ID" value="Ccrd_012311"/>
</dbReference>
<evidence type="ECO:0000256" key="2">
    <source>
        <dbReference type="ARBA" id="ARBA00009431"/>
    </source>
</evidence>
<sequence>MVLLANISDSVSTADSRILEKQLRLLVLGHSGASMHDLSYLTGYVRIKHIVGARMFYYFFESRNRKDDPSVIWLTGGPGWSSAVALFNDNGPFHLTNNLSLVWTDNSWDKEFFKVHPDYVTNDLYITGESYGGHYITAFAA</sequence>
<evidence type="ECO:0000256" key="1">
    <source>
        <dbReference type="ARBA" id="ARBA00004613"/>
    </source>
</evidence>
<dbReference type="Proteomes" id="UP000243975">
    <property type="component" value="Unassembled WGS sequence"/>
</dbReference>
<dbReference type="SUPFAM" id="SSF53474">
    <property type="entry name" value="alpha/beta-Hydrolases"/>
    <property type="match status" value="1"/>
</dbReference>
<dbReference type="PANTHER" id="PTHR11802:SF494">
    <property type="entry name" value="CARBOXYPEPTIDASE"/>
    <property type="match status" value="1"/>
</dbReference>
<keyword evidence="4 5" id="KW-0121">Carboxypeptidase</keyword>
<dbReference type="PANTHER" id="PTHR11802">
    <property type="entry name" value="SERINE PROTEASE FAMILY S10 SERINE CARBOXYPEPTIDASE"/>
    <property type="match status" value="1"/>
</dbReference>
<protein>
    <recommendedName>
        <fullName evidence="4">Carboxypeptidase</fullName>
        <ecNumber evidence="4">3.4.16.-</ecNumber>
    </recommendedName>
</protein>
<dbReference type="EMBL" id="LEKV01001065">
    <property type="protein sequence ID" value="KVI09307.1"/>
    <property type="molecule type" value="Genomic_DNA"/>
</dbReference>
<gene>
    <name evidence="5" type="ORF">Ccrd_012311</name>
</gene>
<accession>A0A103YHS8</accession>
<comment type="subcellular location">
    <subcellularLocation>
        <location evidence="1">Secreted</location>
    </subcellularLocation>
</comment>
<organism evidence="5 6">
    <name type="scientific">Cynara cardunculus var. scolymus</name>
    <name type="common">Globe artichoke</name>
    <name type="synonym">Cynara scolymus</name>
    <dbReference type="NCBI Taxonomy" id="59895"/>
    <lineage>
        <taxon>Eukaryota</taxon>
        <taxon>Viridiplantae</taxon>
        <taxon>Streptophyta</taxon>
        <taxon>Embryophyta</taxon>
        <taxon>Tracheophyta</taxon>
        <taxon>Spermatophyta</taxon>
        <taxon>Magnoliopsida</taxon>
        <taxon>eudicotyledons</taxon>
        <taxon>Gunneridae</taxon>
        <taxon>Pentapetalae</taxon>
        <taxon>asterids</taxon>
        <taxon>campanulids</taxon>
        <taxon>Asterales</taxon>
        <taxon>Asteraceae</taxon>
        <taxon>Carduoideae</taxon>
        <taxon>Cardueae</taxon>
        <taxon>Carduinae</taxon>
        <taxon>Cynara</taxon>
    </lineage>
</organism>
<keyword evidence="3" id="KW-0964">Secreted</keyword>
<dbReference type="Pfam" id="PF00450">
    <property type="entry name" value="Peptidase_S10"/>
    <property type="match status" value="1"/>
</dbReference>
<dbReference type="GO" id="GO:0005773">
    <property type="term" value="C:vacuole"/>
    <property type="evidence" value="ECO:0007669"/>
    <property type="project" value="TreeGrafter"/>
</dbReference>
<dbReference type="InterPro" id="IPR018202">
    <property type="entry name" value="Ser_caboxypep_ser_AS"/>
</dbReference>
<dbReference type="Gene3D" id="3.40.50.1820">
    <property type="entry name" value="alpha/beta hydrolase"/>
    <property type="match status" value="2"/>
</dbReference>
<evidence type="ECO:0000313" key="5">
    <source>
        <dbReference type="EMBL" id="KVI09307.1"/>
    </source>
</evidence>
<dbReference type="GO" id="GO:0005576">
    <property type="term" value="C:extracellular region"/>
    <property type="evidence" value="ECO:0007669"/>
    <property type="project" value="UniProtKB-SubCell"/>
</dbReference>
<comment type="caution">
    <text evidence="5">The sequence shown here is derived from an EMBL/GenBank/DDBJ whole genome shotgun (WGS) entry which is preliminary data.</text>
</comment>
<reference evidence="5 6" key="1">
    <citation type="journal article" date="2016" name="Sci. Rep.">
        <title>The genome sequence of the outbreeding globe artichoke constructed de novo incorporating a phase-aware low-pass sequencing strategy of F1 progeny.</title>
        <authorList>
            <person name="Scaglione D."/>
            <person name="Reyes-Chin-Wo S."/>
            <person name="Acquadro A."/>
            <person name="Froenicke L."/>
            <person name="Portis E."/>
            <person name="Beitel C."/>
            <person name="Tirone M."/>
            <person name="Mauro R."/>
            <person name="Lo Monaco A."/>
            <person name="Mauromicale G."/>
            <person name="Faccioli P."/>
            <person name="Cattivelli L."/>
            <person name="Rieseberg L."/>
            <person name="Michelmore R."/>
            <person name="Lanteri S."/>
        </authorList>
    </citation>
    <scope>NUCLEOTIDE SEQUENCE [LARGE SCALE GENOMIC DNA]</scope>
    <source>
        <strain evidence="5">2C</strain>
    </source>
</reference>
<feature type="non-terminal residue" evidence="5">
    <location>
        <position position="141"/>
    </location>
</feature>
<dbReference type="AlphaFoldDB" id="A0A103YHS8"/>
<evidence type="ECO:0000256" key="3">
    <source>
        <dbReference type="ARBA" id="ARBA00022525"/>
    </source>
</evidence>
<keyword evidence="4" id="KW-0645">Protease</keyword>
<keyword evidence="4" id="KW-0378">Hydrolase</keyword>
<dbReference type="GO" id="GO:0006508">
    <property type="term" value="P:proteolysis"/>
    <property type="evidence" value="ECO:0007669"/>
    <property type="project" value="UniProtKB-KW"/>
</dbReference>
<dbReference type="PROSITE" id="PS00131">
    <property type="entry name" value="CARBOXYPEPT_SER_SER"/>
    <property type="match status" value="1"/>
</dbReference>
<comment type="similarity">
    <text evidence="2 4">Belongs to the peptidase S10 family.</text>
</comment>
<dbReference type="STRING" id="59895.A0A103YHS8"/>
<name>A0A103YHS8_CYNCS</name>
<keyword evidence="6" id="KW-1185">Reference proteome</keyword>
<dbReference type="InterPro" id="IPR001563">
    <property type="entry name" value="Peptidase_S10"/>
</dbReference>
<proteinExistence type="inferred from homology"/>
<evidence type="ECO:0000256" key="4">
    <source>
        <dbReference type="RuleBase" id="RU361156"/>
    </source>
</evidence>
<dbReference type="EC" id="3.4.16.-" evidence="4"/>